<keyword evidence="5" id="KW-1185">Reference proteome</keyword>
<evidence type="ECO:0000313" key="4">
    <source>
        <dbReference type="EMBL" id="MBC3919279.1"/>
    </source>
</evidence>
<reference evidence="4 5" key="1">
    <citation type="submission" date="2020-08" db="EMBL/GenBank/DDBJ databases">
        <title>Novel species isolated from subtropical streams in China.</title>
        <authorList>
            <person name="Lu H."/>
        </authorList>
    </citation>
    <scope>NUCLEOTIDE SEQUENCE [LARGE SCALE GENOMIC DNA]</scope>
    <source>
        <strain evidence="4 5">CY18W</strain>
    </source>
</reference>
<dbReference type="PANTHER" id="PTHR37299:SF1">
    <property type="entry name" value="STAGE 0 SPORULATION PROTEIN A HOMOLOG"/>
    <property type="match status" value="1"/>
</dbReference>
<protein>
    <submittedName>
        <fullName evidence="4">Response regulator transcription factor</fullName>
    </submittedName>
</protein>
<evidence type="ECO:0000313" key="5">
    <source>
        <dbReference type="Proteomes" id="UP000650424"/>
    </source>
</evidence>
<evidence type="ECO:0000259" key="2">
    <source>
        <dbReference type="PROSITE" id="PS50110"/>
    </source>
</evidence>
<dbReference type="SUPFAM" id="SSF52172">
    <property type="entry name" value="CheY-like"/>
    <property type="match status" value="1"/>
</dbReference>
<evidence type="ECO:0000259" key="3">
    <source>
        <dbReference type="PROSITE" id="PS50930"/>
    </source>
</evidence>
<gene>
    <name evidence="4" type="ORF">H8L32_17450</name>
</gene>
<proteinExistence type="predicted"/>
<dbReference type="InterPro" id="IPR001789">
    <property type="entry name" value="Sig_transdc_resp-reg_receiver"/>
</dbReference>
<dbReference type="Gene3D" id="2.40.50.1020">
    <property type="entry name" value="LytTr DNA-binding domain"/>
    <property type="match status" value="1"/>
</dbReference>
<dbReference type="InterPro" id="IPR007492">
    <property type="entry name" value="LytTR_DNA-bd_dom"/>
</dbReference>
<dbReference type="Pfam" id="PF00072">
    <property type="entry name" value="Response_reg"/>
    <property type="match status" value="1"/>
</dbReference>
<feature type="modified residue" description="4-aspartylphosphate" evidence="1">
    <location>
        <position position="57"/>
    </location>
</feature>
<dbReference type="PROSITE" id="PS50110">
    <property type="entry name" value="RESPONSE_REGULATORY"/>
    <property type="match status" value="1"/>
</dbReference>
<dbReference type="Gene3D" id="3.40.50.2300">
    <property type="match status" value="1"/>
</dbReference>
<dbReference type="EMBL" id="JACOGF010000009">
    <property type="protein sequence ID" value="MBC3919279.1"/>
    <property type="molecule type" value="Genomic_DNA"/>
</dbReference>
<feature type="domain" description="Response regulatory" evidence="2">
    <location>
        <begin position="6"/>
        <end position="117"/>
    </location>
</feature>
<sequence length="263" mass="29592">MNKRLRALIVDDEELARRLSIEYLRPHTDIEIVGECETGLEAVDAISRLDPELVLLDIQMPQLSGLEVLEVTGRRSGVIFTTAYDQYALKAFDLHAVDYLLKPFSQQRFDEALAKARKLLAQEKSTEKSADTTQDGGGNAGKLDRLVAQQGNQLQRLLIRDRGQVHHVPLDSIEYVEAQDDYITIHAAQKSYMKTQSLSELEAQLDASKFVRIHRSFLLHITALKNIERVSKDSHIAILKSGVQIPVSRAGHERIRACLDNQA</sequence>
<dbReference type="PROSITE" id="PS50930">
    <property type="entry name" value="HTH_LYTTR"/>
    <property type="match status" value="1"/>
</dbReference>
<feature type="domain" description="HTH LytTR-type" evidence="3">
    <location>
        <begin position="157"/>
        <end position="261"/>
    </location>
</feature>
<dbReference type="InterPro" id="IPR046947">
    <property type="entry name" value="LytR-like"/>
</dbReference>
<comment type="caution">
    <text evidence="4">The sequence shown here is derived from an EMBL/GenBank/DDBJ whole genome shotgun (WGS) entry which is preliminary data.</text>
</comment>
<keyword evidence="1" id="KW-0597">Phosphoprotein</keyword>
<dbReference type="RefSeq" id="WP_186948548.1">
    <property type="nucleotide sequence ID" value="NZ_JACOGF010000009.1"/>
</dbReference>
<dbReference type="Proteomes" id="UP000650424">
    <property type="component" value="Unassembled WGS sequence"/>
</dbReference>
<evidence type="ECO:0000256" key="1">
    <source>
        <dbReference type="PROSITE-ProRule" id="PRU00169"/>
    </source>
</evidence>
<dbReference type="Pfam" id="PF04397">
    <property type="entry name" value="LytTR"/>
    <property type="match status" value="1"/>
</dbReference>
<name>A0ABR6ZTU0_9BURK</name>
<organism evidence="4 5">
    <name type="scientific">Undibacterium hunanense</name>
    <dbReference type="NCBI Taxonomy" id="2762292"/>
    <lineage>
        <taxon>Bacteria</taxon>
        <taxon>Pseudomonadati</taxon>
        <taxon>Pseudomonadota</taxon>
        <taxon>Betaproteobacteria</taxon>
        <taxon>Burkholderiales</taxon>
        <taxon>Oxalobacteraceae</taxon>
        <taxon>Undibacterium</taxon>
    </lineage>
</organism>
<dbReference type="PANTHER" id="PTHR37299">
    <property type="entry name" value="TRANSCRIPTIONAL REGULATOR-RELATED"/>
    <property type="match status" value="1"/>
</dbReference>
<dbReference type="SMART" id="SM00850">
    <property type="entry name" value="LytTR"/>
    <property type="match status" value="1"/>
</dbReference>
<dbReference type="InterPro" id="IPR011006">
    <property type="entry name" value="CheY-like_superfamily"/>
</dbReference>
<dbReference type="SMART" id="SM00448">
    <property type="entry name" value="REC"/>
    <property type="match status" value="1"/>
</dbReference>
<accession>A0ABR6ZTU0</accession>